<dbReference type="AlphaFoldDB" id="A0A5M6CSB6"/>
<dbReference type="Proteomes" id="UP000325141">
    <property type="component" value="Unassembled WGS sequence"/>
</dbReference>
<name>A0A5M6CSB6_9FLAO</name>
<keyword evidence="2" id="KW-1185">Reference proteome</keyword>
<protein>
    <submittedName>
        <fullName evidence="1">Uncharacterized protein</fullName>
    </submittedName>
</protein>
<dbReference type="EMBL" id="VWSG01000002">
    <property type="protein sequence ID" value="KAA5537893.1"/>
    <property type="molecule type" value="Genomic_DNA"/>
</dbReference>
<gene>
    <name evidence="1" type="ORF">F0460_04315</name>
</gene>
<proteinExistence type="predicted"/>
<comment type="caution">
    <text evidence="1">The sequence shown here is derived from an EMBL/GenBank/DDBJ whole genome shotgun (WGS) entry which is preliminary data.</text>
</comment>
<reference evidence="1 2" key="1">
    <citation type="submission" date="2019-09" db="EMBL/GenBank/DDBJ databases">
        <title>Genome sequence and assembly of Flavobacterium sp.</title>
        <authorList>
            <person name="Chhetri G."/>
        </authorList>
    </citation>
    <scope>NUCLEOTIDE SEQUENCE [LARGE SCALE GENOMIC DNA]</scope>
    <source>
        <strain evidence="1 2">SNL9</strain>
    </source>
</reference>
<evidence type="ECO:0000313" key="1">
    <source>
        <dbReference type="EMBL" id="KAA5537893.1"/>
    </source>
</evidence>
<organism evidence="1 2">
    <name type="scientific">Paenimyroides baculatum</name>
    <dbReference type="NCBI Taxonomy" id="2608000"/>
    <lineage>
        <taxon>Bacteria</taxon>
        <taxon>Pseudomonadati</taxon>
        <taxon>Bacteroidota</taxon>
        <taxon>Flavobacteriia</taxon>
        <taxon>Flavobacteriales</taxon>
        <taxon>Flavobacteriaceae</taxon>
        <taxon>Paenimyroides</taxon>
    </lineage>
</organism>
<sequence>MYIFQTEFYKYSPAYFDEISILENEVLNNSYLIKTKELLKDTNYYGQLVLGFYRNNWYPLILPLNVKDEKELIKFVEIVGKYYQSKALVISDIFKHLSIEDELERLDNEQTIQLNIFLETFKKIS</sequence>
<accession>A0A5M6CSB6</accession>
<dbReference type="RefSeq" id="WP_150010603.1">
    <property type="nucleotide sequence ID" value="NZ_VWSG01000002.1"/>
</dbReference>
<evidence type="ECO:0000313" key="2">
    <source>
        <dbReference type="Proteomes" id="UP000325141"/>
    </source>
</evidence>